<gene>
    <name evidence="1" type="ORF">HPB50_007107</name>
</gene>
<comment type="caution">
    <text evidence="1">The sequence shown here is derived from an EMBL/GenBank/DDBJ whole genome shotgun (WGS) entry which is preliminary data.</text>
</comment>
<dbReference type="Proteomes" id="UP000821845">
    <property type="component" value="Chromosome 7"/>
</dbReference>
<keyword evidence="2" id="KW-1185">Reference proteome</keyword>
<evidence type="ECO:0000313" key="2">
    <source>
        <dbReference type="Proteomes" id="UP000821845"/>
    </source>
</evidence>
<evidence type="ECO:0000313" key="1">
    <source>
        <dbReference type="EMBL" id="KAH6925555.1"/>
    </source>
</evidence>
<reference evidence="1" key="1">
    <citation type="submission" date="2020-05" db="EMBL/GenBank/DDBJ databases">
        <title>Large-scale comparative analyses of tick genomes elucidate their genetic diversity and vector capacities.</title>
        <authorList>
            <person name="Jia N."/>
            <person name="Wang J."/>
            <person name="Shi W."/>
            <person name="Du L."/>
            <person name="Sun Y."/>
            <person name="Zhan W."/>
            <person name="Jiang J."/>
            <person name="Wang Q."/>
            <person name="Zhang B."/>
            <person name="Ji P."/>
            <person name="Sakyi L.B."/>
            <person name="Cui X."/>
            <person name="Yuan T."/>
            <person name="Jiang B."/>
            <person name="Yang W."/>
            <person name="Lam T.T.-Y."/>
            <person name="Chang Q."/>
            <person name="Ding S."/>
            <person name="Wang X."/>
            <person name="Zhu J."/>
            <person name="Ruan X."/>
            <person name="Zhao L."/>
            <person name="Wei J."/>
            <person name="Que T."/>
            <person name="Du C."/>
            <person name="Cheng J."/>
            <person name="Dai P."/>
            <person name="Han X."/>
            <person name="Huang E."/>
            <person name="Gao Y."/>
            <person name="Liu J."/>
            <person name="Shao H."/>
            <person name="Ye R."/>
            <person name="Li L."/>
            <person name="Wei W."/>
            <person name="Wang X."/>
            <person name="Wang C."/>
            <person name="Yang T."/>
            <person name="Huo Q."/>
            <person name="Li W."/>
            <person name="Guo W."/>
            <person name="Chen H."/>
            <person name="Zhou L."/>
            <person name="Ni X."/>
            <person name="Tian J."/>
            <person name="Zhou Y."/>
            <person name="Sheng Y."/>
            <person name="Liu T."/>
            <person name="Pan Y."/>
            <person name="Xia L."/>
            <person name="Li J."/>
            <person name="Zhao F."/>
            <person name="Cao W."/>
        </authorList>
    </citation>
    <scope>NUCLEOTIDE SEQUENCE</scope>
    <source>
        <strain evidence="1">Hyas-2018</strain>
    </source>
</reference>
<accession>A0ACB7RSS8</accession>
<organism evidence="1 2">
    <name type="scientific">Hyalomma asiaticum</name>
    <name type="common">Tick</name>
    <dbReference type="NCBI Taxonomy" id="266040"/>
    <lineage>
        <taxon>Eukaryota</taxon>
        <taxon>Metazoa</taxon>
        <taxon>Ecdysozoa</taxon>
        <taxon>Arthropoda</taxon>
        <taxon>Chelicerata</taxon>
        <taxon>Arachnida</taxon>
        <taxon>Acari</taxon>
        <taxon>Parasitiformes</taxon>
        <taxon>Ixodida</taxon>
        <taxon>Ixodoidea</taxon>
        <taxon>Ixodidae</taxon>
        <taxon>Hyalomminae</taxon>
        <taxon>Hyalomma</taxon>
    </lineage>
</organism>
<dbReference type="EMBL" id="CM023487">
    <property type="protein sequence ID" value="KAH6925555.1"/>
    <property type="molecule type" value="Genomic_DNA"/>
</dbReference>
<name>A0ACB7RSS8_HYAAI</name>
<sequence length="86" mass="9834">MEEYQRAQVRMLLKFISSTSSCVPPHTFFDHFVCSTLLVRATCNARLLPYAIKNSYLPPSLAQLVGFFQPSKSHALRLCRILRSET</sequence>
<proteinExistence type="predicted"/>
<protein>
    <submittedName>
        <fullName evidence="1">Uncharacterized protein</fullName>
    </submittedName>
</protein>